<feature type="compositionally biased region" description="Acidic residues" evidence="2">
    <location>
        <begin position="694"/>
        <end position="716"/>
    </location>
</feature>
<dbReference type="PANTHER" id="PTHR24149:SF14">
    <property type="entry name" value="ANKYRIN REPEAT DOMAIN 12"/>
    <property type="match status" value="1"/>
</dbReference>
<evidence type="ECO:0000256" key="1">
    <source>
        <dbReference type="PROSITE-ProRule" id="PRU00023"/>
    </source>
</evidence>
<feature type="repeat" description="ANK" evidence="1">
    <location>
        <begin position="370"/>
        <end position="402"/>
    </location>
</feature>
<dbReference type="InterPro" id="IPR002110">
    <property type="entry name" value="Ankyrin_rpt"/>
</dbReference>
<dbReference type="Pfam" id="PF12796">
    <property type="entry name" value="Ank_2"/>
    <property type="match status" value="1"/>
</dbReference>
<dbReference type="EMBL" id="MU001634">
    <property type="protein sequence ID" value="KAF2484253.1"/>
    <property type="molecule type" value="Genomic_DNA"/>
</dbReference>
<feature type="region of interest" description="Disordered" evidence="2">
    <location>
        <begin position="618"/>
        <end position="878"/>
    </location>
</feature>
<dbReference type="OrthoDB" id="194358at2759"/>
<dbReference type="PROSITE" id="PS50297">
    <property type="entry name" value="ANK_REP_REGION"/>
    <property type="match status" value="2"/>
</dbReference>
<feature type="compositionally biased region" description="Basic and acidic residues" evidence="2">
    <location>
        <begin position="822"/>
        <end position="878"/>
    </location>
</feature>
<feature type="compositionally biased region" description="Basic and acidic residues" evidence="2">
    <location>
        <begin position="472"/>
        <end position="483"/>
    </location>
</feature>
<proteinExistence type="predicted"/>
<dbReference type="GeneID" id="54474273"/>
<feature type="region of interest" description="Disordered" evidence="2">
    <location>
        <begin position="1"/>
        <end position="330"/>
    </location>
</feature>
<feature type="region of interest" description="Disordered" evidence="2">
    <location>
        <begin position="466"/>
        <end position="488"/>
    </location>
</feature>
<feature type="compositionally biased region" description="Acidic residues" evidence="2">
    <location>
        <begin position="654"/>
        <end position="664"/>
    </location>
</feature>
<dbReference type="SUPFAM" id="SSF48403">
    <property type="entry name" value="Ankyrin repeat"/>
    <property type="match status" value="1"/>
</dbReference>
<feature type="compositionally biased region" description="Low complexity" evidence="2">
    <location>
        <begin position="169"/>
        <end position="187"/>
    </location>
</feature>
<feature type="compositionally biased region" description="Basic and acidic residues" evidence="2">
    <location>
        <begin position="27"/>
        <end position="38"/>
    </location>
</feature>
<dbReference type="AlphaFoldDB" id="A0A6A6PXM9"/>
<feature type="compositionally biased region" description="Basic and acidic residues" evidence="2">
    <location>
        <begin position="618"/>
        <end position="641"/>
    </location>
</feature>
<gene>
    <name evidence="3" type="ORF">BDY17DRAFT_295304</name>
</gene>
<dbReference type="GO" id="GO:0005654">
    <property type="term" value="C:nucleoplasm"/>
    <property type="evidence" value="ECO:0007669"/>
    <property type="project" value="TreeGrafter"/>
</dbReference>
<feature type="compositionally biased region" description="Basic and acidic residues" evidence="2">
    <location>
        <begin position="232"/>
        <end position="245"/>
    </location>
</feature>
<dbReference type="Proteomes" id="UP000799767">
    <property type="component" value="Unassembled WGS sequence"/>
</dbReference>
<feature type="compositionally biased region" description="Basic and acidic residues" evidence="2">
    <location>
        <begin position="782"/>
        <end position="809"/>
    </location>
</feature>
<evidence type="ECO:0000256" key="2">
    <source>
        <dbReference type="SAM" id="MobiDB-lite"/>
    </source>
</evidence>
<dbReference type="PROSITE" id="PS50088">
    <property type="entry name" value="ANK_REPEAT"/>
    <property type="match status" value="2"/>
</dbReference>
<accession>A0A6A6PXM9</accession>
<feature type="compositionally biased region" description="Polar residues" evidence="2">
    <location>
        <begin position="137"/>
        <end position="147"/>
    </location>
</feature>
<name>A0A6A6PXM9_9PEZI</name>
<feature type="compositionally biased region" description="Polar residues" evidence="2">
    <location>
        <begin position="1"/>
        <end position="19"/>
    </location>
</feature>
<reference evidence="3" key="1">
    <citation type="journal article" date="2020" name="Stud. Mycol.">
        <title>101 Dothideomycetes genomes: a test case for predicting lifestyles and emergence of pathogens.</title>
        <authorList>
            <person name="Haridas S."/>
            <person name="Albert R."/>
            <person name="Binder M."/>
            <person name="Bloem J."/>
            <person name="Labutti K."/>
            <person name="Salamov A."/>
            <person name="Andreopoulos B."/>
            <person name="Baker S."/>
            <person name="Barry K."/>
            <person name="Bills G."/>
            <person name="Bluhm B."/>
            <person name="Cannon C."/>
            <person name="Castanera R."/>
            <person name="Culley D."/>
            <person name="Daum C."/>
            <person name="Ezra D."/>
            <person name="Gonzalez J."/>
            <person name="Henrissat B."/>
            <person name="Kuo A."/>
            <person name="Liang C."/>
            <person name="Lipzen A."/>
            <person name="Lutzoni F."/>
            <person name="Magnuson J."/>
            <person name="Mondo S."/>
            <person name="Nolan M."/>
            <person name="Ohm R."/>
            <person name="Pangilinan J."/>
            <person name="Park H.-J."/>
            <person name="Ramirez L."/>
            <person name="Alfaro M."/>
            <person name="Sun H."/>
            <person name="Tritt A."/>
            <person name="Yoshinaga Y."/>
            <person name="Zwiers L.-H."/>
            <person name="Turgeon B."/>
            <person name="Goodwin S."/>
            <person name="Spatafora J."/>
            <person name="Crous P."/>
            <person name="Grigoriev I."/>
        </authorList>
    </citation>
    <scope>NUCLEOTIDE SEQUENCE</scope>
    <source>
        <strain evidence="3">CBS 113389</strain>
    </source>
</reference>
<dbReference type="RefSeq" id="XP_033590823.1">
    <property type="nucleotide sequence ID" value="XM_033733271.1"/>
</dbReference>
<dbReference type="PANTHER" id="PTHR24149">
    <property type="entry name" value="ANKYRIN REPEAT DOMAIN-CONTAINING PROTEIN 12"/>
    <property type="match status" value="1"/>
</dbReference>
<dbReference type="InterPro" id="IPR053210">
    <property type="entry name" value="ANKRD12"/>
</dbReference>
<evidence type="ECO:0000313" key="4">
    <source>
        <dbReference type="Proteomes" id="UP000799767"/>
    </source>
</evidence>
<feature type="repeat" description="ANK" evidence="1">
    <location>
        <begin position="403"/>
        <end position="435"/>
    </location>
</feature>
<sequence>MNGSKSPGPTTRSGDSSGPNVDAPAAADRDAGALKSEEQSASTLPAPVTESELDGLPDAPASGAAEDSAVNGADDDPASEAETLIDSPVKRKEAAKKQNASTAASNAKREKAQKSRIGSLPVPNEDDDDLGSAASPMPSTEISTGKATPSAGAHDEDEDAEGSDDDLSSARSSPDASRASSRSRALSENPSRKDTSPPNPRKRKHRASSVDNLLNTKRRSMDPPARRRLRGMHSEDPSGKADRSPSPKPRGHRRAISTQSGLGGHADGEGRKRRGSQFPVREPRSAKTWEESDASSETTSRGQDDYSRPQRGVGRSTSIPGARTAGREHKRHVNKYGFTRLAEACEAGDLDLVKELFDKDPDAVELAEFAGNKPLQIAALNGNAEVVAYLIEQGAQTDCANVDKDTPLIDAAENGHLEVVKLLLEAGVDPLRQNLKGQQALDVITDETEDATNIRAALHSAIEDWTSNSAKQRREEEEEEVRHSHPPRVTSKELHFMARSYENLLKLVQNNDRTGVQEFLAARVPVDNTVIAAAAKTGDVYLVNMLLAEMDEKKLRQKAEKPMLAVLGSSHFEMVKTLTEMEWFDPLWRDRRGKTWMELAEEKNGPAWRREKELMRELSEKASRNKERRSSSPVTKRDSGGRRKVQQQPKIEEHDESEDDEMDDNAGGNARTRNKRRLMSRKDLRTAKSSSAALDEDSGEVSSEEDAPGEVDEEEMPEVKPQETPSTDTRRRLRTKSQSGSPEVTPRTLRRKRASSNAMPTVNEEDQENAEPSNTETIHVAHTAENDNSKEAKAALDLAKHADEKRKEEEAAELEATQAQEAAERQAEEEKQKAETAKMEELARQDAERQAEEARKAEEERLQRELEREREKEEEKRKYRGEVLDALPKAVAKSLDPESASLLLNDAEKKRLVQYFTPLRVLAEHDGSPQQQFWLLNIQVAPLLGRSGLQLFFDSDYPDYEQCLPSQWDTSELAPSDWLEIDNFLAQLPFDTSRPSDPNGEGMSFDEEIKQASERHNAYLEARKTLRDPSCKARLRRVRVKDVSDNLQPLCKDMKFEVEFVGPSTKQRQQAMKQLEIQDTQDFVGRMKAFWESALPPRVVSSLAEIEALADGRSANYEGARSTDVVVVHEK</sequence>
<feature type="compositionally biased region" description="Basic and acidic residues" evidence="2">
    <location>
        <begin position="281"/>
        <end position="290"/>
    </location>
</feature>
<protein>
    <submittedName>
        <fullName evidence="3">Uncharacterized protein</fullName>
    </submittedName>
</protein>
<organism evidence="3 4">
    <name type="scientific">Neohortaea acidophila</name>
    <dbReference type="NCBI Taxonomy" id="245834"/>
    <lineage>
        <taxon>Eukaryota</taxon>
        <taxon>Fungi</taxon>
        <taxon>Dikarya</taxon>
        <taxon>Ascomycota</taxon>
        <taxon>Pezizomycotina</taxon>
        <taxon>Dothideomycetes</taxon>
        <taxon>Dothideomycetidae</taxon>
        <taxon>Mycosphaerellales</taxon>
        <taxon>Teratosphaeriaceae</taxon>
        <taxon>Neohortaea</taxon>
    </lineage>
</organism>
<feature type="compositionally biased region" description="Acidic residues" evidence="2">
    <location>
        <begin position="155"/>
        <end position="167"/>
    </location>
</feature>
<evidence type="ECO:0000313" key="3">
    <source>
        <dbReference type="EMBL" id="KAF2484253.1"/>
    </source>
</evidence>
<keyword evidence="1" id="KW-0040">ANK repeat</keyword>
<dbReference type="InterPro" id="IPR036770">
    <property type="entry name" value="Ankyrin_rpt-contain_sf"/>
</dbReference>
<dbReference type="Gene3D" id="1.25.40.20">
    <property type="entry name" value="Ankyrin repeat-containing domain"/>
    <property type="match status" value="2"/>
</dbReference>
<keyword evidence="4" id="KW-1185">Reference proteome</keyword>
<dbReference type="SMART" id="SM00248">
    <property type="entry name" value="ANK"/>
    <property type="match status" value="4"/>
</dbReference>